<dbReference type="EMBL" id="BMVC01000013">
    <property type="protein sequence ID" value="GHD06962.1"/>
    <property type="molecule type" value="Genomic_DNA"/>
</dbReference>
<evidence type="ECO:0000313" key="3">
    <source>
        <dbReference type="Proteomes" id="UP000638353"/>
    </source>
</evidence>
<name>A0A919CCW1_9ACTN</name>
<sequence>MALPWWWVHGVRVTLRGSAVVVTGPGRPAVPRNVLTATPARRALVAVPLTCALVMPLAACNDKDKGSAANASSSANATASPTTEFEKQKLAKTRFVANASLAAGAAYQWIVKPFKAGKFQSGADGRKFALVKAGLAGAFTYNRLKAAVNNAKGDPLLSKAVAPLSDGIESLKGLGSKLAAGSVGAGEIGLFEKVIGNVKDAGKGAGAEVTDKVPSAGELAKGGTPAQLPGQLPGRPEDRVAR</sequence>
<evidence type="ECO:0000313" key="2">
    <source>
        <dbReference type="EMBL" id="GHD06962.1"/>
    </source>
</evidence>
<reference evidence="2" key="1">
    <citation type="journal article" date="2014" name="Int. J. Syst. Evol. Microbiol.">
        <title>Complete genome sequence of Corynebacterium casei LMG S-19264T (=DSM 44701T), isolated from a smear-ripened cheese.</title>
        <authorList>
            <consortium name="US DOE Joint Genome Institute (JGI-PGF)"/>
            <person name="Walter F."/>
            <person name="Albersmeier A."/>
            <person name="Kalinowski J."/>
            <person name="Ruckert C."/>
        </authorList>
    </citation>
    <scope>NUCLEOTIDE SEQUENCE</scope>
    <source>
        <strain evidence="2">JCM 4637</strain>
    </source>
</reference>
<dbReference type="AlphaFoldDB" id="A0A919CCW1"/>
<protein>
    <submittedName>
        <fullName evidence="2">Uncharacterized protein</fullName>
    </submittedName>
</protein>
<evidence type="ECO:0000256" key="1">
    <source>
        <dbReference type="SAM" id="MobiDB-lite"/>
    </source>
</evidence>
<reference evidence="2" key="2">
    <citation type="submission" date="2020-09" db="EMBL/GenBank/DDBJ databases">
        <authorList>
            <person name="Sun Q."/>
            <person name="Ohkuma M."/>
        </authorList>
    </citation>
    <scope>NUCLEOTIDE SEQUENCE</scope>
    <source>
        <strain evidence="2">JCM 4637</strain>
    </source>
</reference>
<gene>
    <name evidence="2" type="ORF">GCM10010334_58980</name>
</gene>
<feature type="region of interest" description="Disordered" evidence="1">
    <location>
        <begin position="204"/>
        <end position="242"/>
    </location>
</feature>
<dbReference type="Proteomes" id="UP000638353">
    <property type="component" value="Unassembled WGS sequence"/>
</dbReference>
<organism evidence="2 3">
    <name type="scientific">Streptomyces finlayi</name>
    <dbReference type="NCBI Taxonomy" id="67296"/>
    <lineage>
        <taxon>Bacteria</taxon>
        <taxon>Bacillati</taxon>
        <taxon>Actinomycetota</taxon>
        <taxon>Actinomycetes</taxon>
        <taxon>Kitasatosporales</taxon>
        <taxon>Streptomycetaceae</taxon>
        <taxon>Streptomyces</taxon>
    </lineage>
</organism>
<comment type="caution">
    <text evidence="2">The sequence shown here is derived from an EMBL/GenBank/DDBJ whole genome shotgun (WGS) entry which is preliminary data.</text>
</comment>
<proteinExistence type="predicted"/>
<accession>A0A919CCW1</accession>